<dbReference type="SMART" id="SM00116">
    <property type="entry name" value="CBS"/>
    <property type="match status" value="2"/>
</dbReference>
<dbReference type="PROSITE" id="PS51371">
    <property type="entry name" value="CBS"/>
    <property type="match status" value="2"/>
</dbReference>
<evidence type="ECO:0000256" key="1">
    <source>
        <dbReference type="ARBA" id="ARBA00023122"/>
    </source>
</evidence>
<feature type="domain" description="CBS" evidence="3">
    <location>
        <begin position="72"/>
        <end position="129"/>
    </location>
</feature>
<dbReference type="AlphaFoldDB" id="A0A562ULH8"/>
<evidence type="ECO:0000259" key="3">
    <source>
        <dbReference type="PROSITE" id="PS51371"/>
    </source>
</evidence>
<dbReference type="Proteomes" id="UP000321617">
    <property type="component" value="Unassembled WGS sequence"/>
</dbReference>
<dbReference type="SUPFAM" id="SSF54631">
    <property type="entry name" value="CBS-domain pair"/>
    <property type="match status" value="1"/>
</dbReference>
<sequence length="141" mass="14754">MRVTEAMTTDVLAVGPAHSLRQAARLMADRRVGAAVVVDPEAHGHGIITERDIMIAIGAGRDPDLELVAAHLTGDLVFADPEWTLRDAAAAMVRGGFRHLVVVDAGEVRGVLSVRDIVRVWSGTAAADVPGSAHPPGELAV</sequence>
<organism evidence="4 5">
    <name type="scientific">Stackebrandtia albiflava</name>
    <dbReference type="NCBI Taxonomy" id="406432"/>
    <lineage>
        <taxon>Bacteria</taxon>
        <taxon>Bacillati</taxon>
        <taxon>Actinomycetota</taxon>
        <taxon>Actinomycetes</taxon>
        <taxon>Glycomycetales</taxon>
        <taxon>Glycomycetaceae</taxon>
        <taxon>Stackebrandtia</taxon>
    </lineage>
</organism>
<dbReference type="PANTHER" id="PTHR43080:SF2">
    <property type="entry name" value="CBS DOMAIN-CONTAINING PROTEIN"/>
    <property type="match status" value="1"/>
</dbReference>
<feature type="domain" description="CBS" evidence="3">
    <location>
        <begin position="7"/>
        <end position="63"/>
    </location>
</feature>
<dbReference type="PANTHER" id="PTHR43080">
    <property type="entry name" value="CBS DOMAIN-CONTAINING PROTEIN CBSX3, MITOCHONDRIAL"/>
    <property type="match status" value="1"/>
</dbReference>
<accession>A0A562ULH8</accession>
<proteinExistence type="predicted"/>
<gene>
    <name evidence="4" type="ORF">LX16_5209</name>
</gene>
<evidence type="ECO:0000256" key="2">
    <source>
        <dbReference type="PROSITE-ProRule" id="PRU00703"/>
    </source>
</evidence>
<protein>
    <submittedName>
        <fullName evidence="4">CBS domain protein</fullName>
    </submittedName>
</protein>
<evidence type="ECO:0000313" key="5">
    <source>
        <dbReference type="Proteomes" id="UP000321617"/>
    </source>
</evidence>
<dbReference type="EMBL" id="VLLL01000012">
    <property type="protein sequence ID" value="TWJ06473.1"/>
    <property type="molecule type" value="Genomic_DNA"/>
</dbReference>
<comment type="caution">
    <text evidence="4">The sequence shown here is derived from an EMBL/GenBank/DDBJ whole genome shotgun (WGS) entry which is preliminary data.</text>
</comment>
<name>A0A562ULH8_9ACTN</name>
<dbReference type="InterPro" id="IPR046342">
    <property type="entry name" value="CBS_dom_sf"/>
</dbReference>
<dbReference type="RefSeq" id="WP_147144553.1">
    <property type="nucleotide sequence ID" value="NZ_BAABIJ010000002.1"/>
</dbReference>
<dbReference type="Gene3D" id="3.10.580.10">
    <property type="entry name" value="CBS-domain"/>
    <property type="match status" value="1"/>
</dbReference>
<keyword evidence="5" id="KW-1185">Reference proteome</keyword>
<keyword evidence="1 2" id="KW-0129">CBS domain</keyword>
<dbReference type="Pfam" id="PF00571">
    <property type="entry name" value="CBS"/>
    <property type="match status" value="2"/>
</dbReference>
<dbReference type="InterPro" id="IPR051257">
    <property type="entry name" value="Diverse_CBS-Domain"/>
</dbReference>
<dbReference type="InterPro" id="IPR000644">
    <property type="entry name" value="CBS_dom"/>
</dbReference>
<reference evidence="4 5" key="1">
    <citation type="journal article" date="2013" name="Stand. Genomic Sci.">
        <title>Genomic Encyclopedia of Type Strains, Phase I: The one thousand microbial genomes (KMG-I) project.</title>
        <authorList>
            <person name="Kyrpides N.C."/>
            <person name="Woyke T."/>
            <person name="Eisen J.A."/>
            <person name="Garrity G."/>
            <person name="Lilburn T.G."/>
            <person name="Beck B.J."/>
            <person name="Whitman W.B."/>
            <person name="Hugenholtz P."/>
            <person name="Klenk H.P."/>
        </authorList>
    </citation>
    <scope>NUCLEOTIDE SEQUENCE [LARGE SCALE GENOMIC DNA]</scope>
    <source>
        <strain evidence="4 5">DSM 45044</strain>
    </source>
</reference>
<dbReference type="OrthoDB" id="9807125at2"/>
<evidence type="ECO:0000313" key="4">
    <source>
        <dbReference type="EMBL" id="TWJ06473.1"/>
    </source>
</evidence>